<evidence type="ECO:0000313" key="3">
    <source>
        <dbReference type="EMBL" id="PQK08636.1"/>
    </source>
</evidence>
<feature type="transmembrane region" description="Helical" evidence="2">
    <location>
        <begin position="424"/>
        <end position="446"/>
    </location>
</feature>
<dbReference type="Proteomes" id="UP000237441">
    <property type="component" value="Unassembled WGS sequence"/>
</dbReference>
<proteinExistence type="predicted"/>
<dbReference type="EMBL" id="JRHA01000001">
    <property type="protein sequence ID" value="PQK08636.1"/>
    <property type="molecule type" value="Genomic_DNA"/>
</dbReference>
<reference evidence="3 4" key="1">
    <citation type="submission" date="2016-07" db="EMBL/GenBank/DDBJ databases">
        <title>Comparative genomics of the entomopathogenic fungus Beauveria bassiana.</title>
        <authorList>
            <person name="Valero Jimenez C.A."/>
            <person name="Zwaan B.J."/>
            <person name="Van Kan J.A."/>
            <person name="Takken W."/>
            <person name="Debets A.J."/>
            <person name="Schoustra S.E."/>
            <person name="Koenraadt C.J."/>
        </authorList>
    </citation>
    <scope>NUCLEOTIDE SEQUENCE [LARGE SCALE GENOMIC DNA]</scope>
    <source>
        <strain evidence="3 4">ARSEF 8028</strain>
    </source>
</reference>
<feature type="compositionally biased region" description="Low complexity" evidence="1">
    <location>
        <begin position="206"/>
        <end position="235"/>
    </location>
</feature>
<dbReference type="AlphaFoldDB" id="A0A2S7XXM1"/>
<evidence type="ECO:0000256" key="1">
    <source>
        <dbReference type="SAM" id="MobiDB-lite"/>
    </source>
</evidence>
<comment type="caution">
    <text evidence="3">The sequence shown here is derived from an EMBL/GenBank/DDBJ whole genome shotgun (WGS) entry which is preliminary data.</text>
</comment>
<organism evidence="3 4">
    <name type="scientific">Beauveria bassiana</name>
    <name type="common">White muscardine disease fungus</name>
    <name type="synonym">Tritirachium shiotae</name>
    <dbReference type="NCBI Taxonomy" id="176275"/>
    <lineage>
        <taxon>Eukaryota</taxon>
        <taxon>Fungi</taxon>
        <taxon>Dikarya</taxon>
        <taxon>Ascomycota</taxon>
        <taxon>Pezizomycotina</taxon>
        <taxon>Sordariomycetes</taxon>
        <taxon>Hypocreomycetidae</taxon>
        <taxon>Hypocreales</taxon>
        <taxon>Cordycipitaceae</taxon>
        <taxon>Beauveria</taxon>
    </lineage>
</organism>
<evidence type="ECO:0008006" key="5">
    <source>
        <dbReference type="Google" id="ProtNLM"/>
    </source>
</evidence>
<gene>
    <name evidence="3" type="ORF">BB8028_0001g07100</name>
</gene>
<feature type="compositionally biased region" description="Low complexity" evidence="1">
    <location>
        <begin position="93"/>
        <end position="104"/>
    </location>
</feature>
<keyword evidence="2" id="KW-0472">Membrane</keyword>
<dbReference type="InterPro" id="IPR018800">
    <property type="entry name" value="PRCC"/>
</dbReference>
<sequence length="449" mass="46257">MGLVDYSSESDSSGPEAEAPTKPTPKSKIGGGGGGASSKKVPSVVDKSKAGKIIVNLAGNAANNPSDEPPAKRARTTGGGGGGRFSGFNAFLPAPKNTAAKPTAGGSRGVGLRTSAAPGFSRDAADMPSITNVDATGDGDEEGDDAGRTTTTKKSGGLSLPPPKNAVAEPTIPEGQKPASEVKLTGKPLMFRPLSVAKGKPKKKTTTTTSTVAAKLGPSADATSTAAQAPAPSTALPEPPSRKKISLFSIPSDDTTPAPGPSLSSGTGAYEPLFETAHDDAYNTAAQATEPLVAEEKEAESVGAIADDMNLSAAARRELFGRAGAGSGSGSGTTAQRVVNFNMDREYRHNEALRASGEQQIHNPVRAIQGGGKHSLRQLVDNVQSQKDALEDSFAKGRTNRREASSRYGWGGKGGGGASWISCVYIYMLYVYIHARIMIPYFICFVSKF</sequence>
<accession>A0A2S7XXM1</accession>
<evidence type="ECO:0000256" key="2">
    <source>
        <dbReference type="SAM" id="Phobius"/>
    </source>
</evidence>
<dbReference type="OrthoDB" id="2555634at2759"/>
<feature type="region of interest" description="Disordered" evidence="1">
    <location>
        <begin position="1"/>
        <end position="270"/>
    </location>
</feature>
<name>A0A2S7XXM1_BEABA</name>
<dbReference type="PANTHER" id="PTHR13621">
    <property type="entry name" value="PROLINE-RICH PROTEIN PRCC"/>
    <property type="match status" value="1"/>
</dbReference>
<dbReference type="PANTHER" id="PTHR13621:SF2">
    <property type="entry name" value="PROLINE-RICH PROTEIN PRCC"/>
    <property type="match status" value="1"/>
</dbReference>
<evidence type="ECO:0000313" key="4">
    <source>
        <dbReference type="Proteomes" id="UP000237441"/>
    </source>
</evidence>
<keyword evidence="2" id="KW-1133">Transmembrane helix</keyword>
<dbReference type="Pfam" id="PF10253">
    <property type="entry name" value="PRCC"/>
    <property type="match status" value="1"/>
</dbReference>
<protein>
    <recommendedName>
        <fullName evidence="5">Mitotic checkpoint regulator, MAD2B-interacting-domain-containing protein</fullName>
    </recommendedName>
</protein>
<dbReference type="GO" id="GO:0005634">
    <property type="term" value="C:nucleus"/>
    <property type="evidence" value="ECO:0007669"/>
    <property type="project" value="TreeGrafter"/>
</dbReference>
<keyword evidence="2" id="KW-0812">Transmembrane</keyword>